<evidence type="ECO:0000256" key="3">
    <source>
        <dbReference type="ARBA" id="ARBA00022525"/>
    </source>
</evidence>
<name>A0A397SNH0_9GLOM</name>
<dbReference type="GO" id="GO:0043657">
    <property type="term" value="C:host cell"/>
    <property type="evidence" value="ECO:0007669"/>
    <property type="project" value="UniProtKB-SubCell"/>
</dbReference>
<organism evidence="6 7">
    <name type="scientific">Glomus cerebriforme</name>
    <dbReference type="NCBI Taxonomy" id="658196"/>
    <lineage>
        <taxon>Eukaryota</taxon>
        <taxon>Fungi</taxon>
        <taxon>Fungi incertae sedis</taxon>
        <taxon>Mucoromycota</taxon>
        <taxon>Glomeromycotina</taxon>
        <taxon>Glomeromycetes</taxon>
        <taxon>Glomerales</taxon>
        <taxon>Glomeraceae</taxon>
        <taxon>Glomus</taxon>
    </lineage>
</organism>
<dbReference type="EMBL" id="QKYT01000512">
    <property type="protein sequence ID" value="RIA84184.1"/>
    <property type="molecule type" value="Genomic_DNA"/>
</dbReference>
<comment type="subcellular location">
    <subcellularLocation>
        <location evidence="1">Host cell</location>
    </subcellularLocation>
    <subcellularLocation>
        <location evidence="2">Secreted</location>
    </subcellularLocation>
</comment>
<protein>
    <recommendedName>
        <fullName evidence="5">Crinkler effector protein N-terminal domain-containing protein</fullName>
    </recommendedName>
</protein>
<dbReference type="OrthoDB" id="2423723at2759"/>
<dbReference type="AlphaFoldDB" id="A0A397SNH0"/>
<dbReference type="InterPro" id="IPR045379">
    <property type="entry name" value="Crinkler_N"/>
</dbReference>
<dbReference type="Pfam" id="PF20147">
    <property type="entry name" value="Crinkler"/>
    <property type="match status" value="1"/>
</dbReference>
<proteinExistence type="predicted"/>
<evidence type="ECO:0000256" key="4">
    <source>
        <dbReference type="SAM" id="Coils"/>
    </source>
</evidence>
<reference evidence="6 7" key="1">
    <citation type="submission" date="2018-06" db="EMBL/GenBank/DDBJ databases">
        <title>Comparative genomics reveals the genomic features of Rhizophagus irregularis, R. cerebriforme, R. diaphanum and Gigaspora rosea, and their symbiotic lifestyle signature.</title>
        <authorList>
            <person name="Morin E."/>
            <person name="San Clemente H."/>
            <person name="Chen E.C.H."/>
            <person name="De La Providencia I."/>
            <person name="Hainaut M."/>
            <person name="Kuo A."/>
            <person name="Kohler A."/>
            <person name="Murat C."/>
            <person name="Tang N."/>
            <person name="Roy S."/>
            <person name="Loubradou J."/>
            <person name="Henrissat B."/>
            <person name="Grigoriev I.V."/>
            <person name="Corradi N."/>
            <person name="Roux C."/>
            <person name="Martin F.M."/>
        </authorList>
    </citation>
    <scope>NUCLEOTIDE SEQUENCE [LARGE SCALE GENOMIC DNA]</scope>
    <source>
        <strain evidence="6 7">DAOM 227022</strain>
    </source>
</reference>
<accession>A0A397SNH0</accession>
<dbReference type="STRING" id="658196.A0A397SNH0"/>
<comment type="caution">
    <text evidence="6">The sequence shown here is derived from an EMBL/GenBank/DDBJ whole genome shotgun (WGS) entry which is preliminary data.</text>
</comment>
<feature type="domain" description="Crinkler effector protein N-terminal" evidence="5">
    <location>
        <begin position="2"/>
        <end position="91"/>
    </location>
</feature>
<gene>
    <name evidence="6" type="ORF">C1645_832660</name>
</gene>
<keyword evidence="7" id="KW-1185">Reference proteome</keyword>
<dbReference type="Proteomes" id="UP000265703">
    <property type="component" value="Unassembled WGS sequence"/>
</dbReference>
<evidence type="ECO:0000259" key="5">
    <source>
        <dbReference type="Pfam" id="PF20147"/>
    </source>
</evidence>
<evidence type="ECO:0000313" key="7">
    <source>
        <dbReference type="Proteomes" id="UP000265703"/>
    </source>
</evidence>
<sequence>MTIVELKDMIYEKKKNSFEDKSFDSCDLRLWLVDIPYDTENVKLRKLQSRSRDMEEENIIIQELGGKKLSPVDDIGDIFTYDSKNIRIIIQPPATNQGLTDVSHYIAKFGYLPRRDGLGGTMLVKLEQDAYTAEGISLTDPDISDSG</sequence>
<keyword evidence="3" id="KW-0964">Secreted</keyword>
<evidence type="ECO:0000256" key="2">
    <source>
        <dbReference type="ARBA" id="ARBA00004613"/>
    </source>
</evidence>
<evidence type="ECO:0000256" key="1">
    <source>
        <dbReference type="ARBA" id="ARBA00004340"/>
    </source>
</evidence>
<feature type="coiled-coil region" evidence="4">
    <location>
        <begin position="37"/>
        <end position="64"/>
    </location>
</feature>
<keyword evidence="4" id="KW-0175">Coiled coil</keyword>
<evidence type="ECO:0000313" key="6">
    <source>
        <dbReference type="EMBL" id="RIA84184.1"/>
    </source>
</evidence>
<dbReference type="GO" id="GO:0005576">
    <property type="term" value="C:extracellular region"/>
    <property type="evidence" value="ECO:0007669"/>
    <property type="project" value="UniProtKB-SubCell"/>
</dbReference>